<name>A0AC35FK07_9BILA</name>
<dbReference type="WBParaSite" id="PS1159_v2.g18266.t1">
    <property type="protein sequence ID" value="PS1159_v2.g18266.t1"/>
    <property type="gene ID" value="PS1159_v2.g18266"/>
</dbReference>
<proteinExistence type="predicted"/>
<evidence type="ECO:0000313" key="1">
    <source>
        <dbReference type="Proteomes" id="UP000887580"/>
    </source>
</evidence>
<protein>
    <submittedName>
        <fullName evidence="2">Secreted protein</fullName>
    </submittedName>
</protein>
<dbReference type="Proteomes" id="UP000887580">
    <property type="component" value="Unplaced"/>
</dbReference>
<sequence length="124" mass="12824">MFKTSVVFVVLFSTIAHALPILDNLGKTGDASLPVGGETAGKLPDLPATGDITNNLPTGGLTDDALKNLPVSGILDSNPLLKNLPISGILDSGLLDALKVGDLLKCEKTLKLLRIQIDVGVPLS</sequence>
<organism evidence="1 2">
    <name type="scientific">Panagrolaimus sp. PS1159</name>
    <dbReference type="NCBI Taxonomy" id="55785"/>
    <lineage>
        <taxon>Eukaryota</taxon>
        <taxon>Metazoa</taxon>
        <taxon>Ecdysozoa</taxon>
        <taxon>Nematoda</taxon>
        <taxon>Chromadorea</taxon>
        <taxon>Rhabditida</taxon>
        <taxon>Tylenchina</taxon>
        <taxon>Panagrolaimomorpha</taxon>
        <taxon>Panagrolaimoidea</taxon>
        <taxon>Panagrolaimidae</taxon>
        <taxon>Panagrolaimus</taxon>
    </lineage>
</organism>
<evidence type="ECO:0000313" key="2">
    <source>
        <dbReference type="WBParaSite" id="PS1159_v2.g18266.t1"/>
    </source>
</evidence>
<accession>A0AC35FK07</accession>
<reference evidence="2" key="1">
    <citation type="submission" date="2022-11" db="UniProtKB">
        <authorList>
            <consortium name="WormBaseParasite"/>
        </authorList>
    </citation>
    <scope>IDENTIFICATION</scope>
</reference>